<keyword evidence="3" id="KW-1185">Reference proteome</keyword>
<comment type="caution">
    <text evidence="2">The sequence shown here is derived from an EMBL/GenBank/DDBJ whole genome shotgun (WGS) entry which is preliminary data.</text>
</comment>
<name>A0ABV9V9R9_STRAZ</name>
<dbReference type="GeneID" id="31231383"/>
<dbReference type="EMBL" id="JBHSJE010000004">
    <property type="protein sequence ID" value="MFC4979973.1"/>
    <property type="molecule type" value="Genomic_DNA"/>
</dbReference>
<feature type="transmembrane region" description="Helical" evidence="1">
    <location>
        <begin position="110"/>
        <end position="130"/>
    </location>
</feature>
<keyword evidence="1" id="KW-0472">Membrane</keyword>
<reference evidence="3" key="1">
    <citation type="journal article" date="2019" name="Int. J. Syst. Evol. Microbiol.">
        <title>The Global Catalogue of Microorganisms (GCM) 10K type strain sequencing project: providing services to taxonomists for standard genome sequencing and annotation.</title>
        <authorList>
            <consortium name="The Broad Institute Genomics Platform"/>
            <consortium name="The Broad Institute Genome Sequencing Center for Infectious Disease"/>
            <person name="Wu L."/>
            <person name="Ma J."/>
        </authorList>
    </citation>
    <scope>NUCLEOTIDE SEQUENCE [LARGE SCALE GENOMIC DNA]</scope>
    <source>
        <strain evidence="3">ICMP 257</strain>
    </source>
</reference>
<feature type="transmembrane region" description="Helical" evidence="1">
    <location>
        <begin position="79"/>
        <end position="104"/>
    </location>
</feature>
<keyword evidence="1" id="KW-1133">Transmembrane helix</keyword>
<keyword evidence="1" id="KW-0812">Transmembrane</keyword>
<proteinExistence type="predicted"/>
<dbReference type="Proteomes" id="UP001595908">
    <property type="component" value="Unassembled WGS sequence"/>
</dbReference>
<protein>
    <recommendedName>
        <fullName evidence="4">Integral membrane protein</fullName>
    </recommendedName>
</protein>
<evidence type="ECO:0000313" key="3">
    <source>
        <dbReference type="Proteomes" id="UP001595908"/>
    </source>
</evidence>
<sequence length="152" mass="15812">MFPENTDHRAAEQAVTIHQPTPIAPYPAAPVVPVQHGGVPSVASIVLPDGRVITGYAIDHTRPEPVTAKPVVSRAAVNIALGGIGFGAVCGGLVLLTTFIAALAALVQQLIILAAVIFGGFIAIQVLTAGRRHGPTTVNIRKAVIKRNHFHS</sequence>
<organism evidence="2 3">
    <name type="scientific">Streptomyces atroolivaceus</name>
    <dbReference type="NCBI Taxonomy" id="66869"/>
    <lineage>
        <taxon>Bacteria</taxon>
        <taxon>Bacillati</taxon>
        <taxon>Actinomycetota</taxon>
        <taxon>Actinomycetes</taxon>
        <taxon>Kitasatosporales</taxon>
        <taxon>Streptomycetaceae</taxon>
        <taxon>Streptomyces</taxon>
    </lineage>
</organism>
<dbReference type="RefSeq" id="WP_033296919.1">
    <property type="nucleotide sequence ID" value="NZ_JBHSJE010000004.1"/>
</dbReference>
<evidence type="ECO:0008006" key="4">
    <source>
        <dbReference type="Google" id="ProtNLM"/>
    </source>
</evidence>
<evidence type="ECO:0000313" key="2">
    <source>
        <dbReference type="EMBL" id="MFC4979973.1"/>
    </source>
</evidence>
<gene>
    <name evidence="2" type="ORF">ACFPL4_16690</name>
</gene>
<evidence type="ECO:0000256" key="1">
    <source>
        <dbReference type="SAM" id="Phobius"/>
    </source>
</evidence>
<accession>A0ABV9V9R9</accession>